<name>A0A918Q938_9BACT</name>
<dbReference type="Gene3D" id="3.40.50.2000">
    <property type="entry name" value="Glycogen Phosphorylase B"/>
    <property type="match status" value="2"/>
</dbReference>
<dbReference type="SUPFAM" id="SSF53756">
    <property type="entry name" value="UDP-Glycosyltransferase/glycogen phosphorylase"/>
    <property type="match status" value="1"/>
</dbReference>
<reference evidence="2" key="2">
    <citation type="submission" date="2020-09" db="EMBL/GenBank/DDBJ databases">
        <authorList>
            <person name="Sun Q."/>
            <person name="Kim S."/>
        </authorList>
    </citation>
    <scope>NUCLEOTIDE SEQUENCE</scope>
    <source>
        <strain evidence="2">KCTC 12368</strain>
    </source>
</reference>
<organism evidence="2 3">
    <name type="scientific">Echinicola pacifica</name>
    <dbReference type="NCBI Taxonomy" id="346377"/>
    <lineage>
        <taxon>Bacteria</taxon>
        <taxon>Pseudomonadati</taxon>
        <taxon>Bacteroidota</taxon>
        <taxon>Cytophagia</taxon>
        <taxon>Cytophagales</taxon>
        <taxon>Cyclobacteriaceae</taxon>
        <taxon>Echinicola</taxon>
    </lineage>
</organism>
<dbReference type="EMBL" id="BMWX01000007">
    <property type="protein sequence ID" value="GGZ37911.1"/>
    <property type="molecule type" value="Genomic_DNA"/>
</dbReference>
<dbReference type="Proteomes" id="UP000619457">
    <property type="component" value="Unassembled WGS sequence"/>
</dbReference>
<evidence type="ECO:0000313" key="2">
    <source>
        <dbReference type="EMBL" id="GGZ37911.1"/>
    </source>
</evidence>
<dbReference type="Pfam" id="PF09314">
    <property type="entry name" value="DUF1972"/>
    <property type="match status" value="1"/>
</dbReference>
<evidence type="ECO:0000313" key="3">
    <source>
        <dbReference type="Proteomes" id="UP000619457"/>
    </source>
</evidence>
<dbReference type="InterPro" id="IPR015393">
    <property type="entry name" value="DUF1972"/>
</dbReference>
<proteinExistence type="predicted"/>
<feature type="domain" description="DUF1972" evidence="1">
    <location>
        <begin position="5"/>
        <end position="173"/>
    </location>
</feature>
<keyword evidence="3" id="KW-1185">Reference proteome</keyword>
<dbReference type="AlphaFoldDB" id="A0A918Q938"/>
<gene>
    <name evidence="2" type="primary">rgpA</name>
    <name evidence="2" type="ORF">GCM10007049_33960</name>
</gene>
<accession>A0A918Q938</accession>
<dbReference type="RefSeq" id="WP_018475722.1">
    <property type="nucleotide sequence ID" value="NZ_BMWX01000007.1"/>
</dbReference>
<sequence>MNNKKLAVIGTVGVPSSYGGFETLVENLLDHFPEDLEVTVFCQSSAYSNKIATYKDANLNYINIGANGVSSILYDVISILKSFRKFDVLLILGVSGSIVLPLIKPFFKGKIIINIDGLEWKRDKWNFFAKKFLKFSESLATQFSDVIVADNRHIQKYVLHEYNKQSVLIGYGGNHVHTVTEFSVGLQYGLEKEKYFFTVCRIEPENNLDLMVLAYNESKVDYPYLIIGNFNSSKYGIEFREKFKDVKGLILQDPIYDQNILDQFRSNCFFYLHGHSAGGTNPSLVEAMYLELPVIAYGVSYNRASTFDSAVYFDSQAELVKIFKNIYAIERIKLKAKMRLLAEENYTWELICAKYNKLFI</sequence>
<reference evidence="2" key="1">
    <citation type="journal article" date="2014" name="Int. J. Syst. Evol. Microbiol.">
        <title>Complete genome sequence of Corynebacterium casei LMG S-19264T (=DSM 44701T), isolated from a smear-ripened cheese.</title>
        <authorList>
            <consortium name="US DOE Joint Genome Institute (JGI-PGF)"/>
            <person name="Walter F."/>
            <person name="Albersmeier A."/>
            <person name="Kalinowski J."/>
            <person name="Ruckert C."/>
        </authorList>
    </citation>
    <scope>NUCLEOTIDE SEQUENCE</scope>
    <source>
        <strain evidence="2">KCTC 12368</strain>
    </source>
</reference>
<evidence type="ECO:0000259" key="1">
    <source>
        <dbReference type="Pfam" id="PF09314"/>
    </source>
</evidence>
<protein>
    <submittedName>
        <fullName evidence="2">Rhamnosyltransferase</fullName>
    </submittedName>
</protein>
<comment type="caution">
    <text evidence="2">The sequence shown here is derived from an EMBL/GenBank/DDBJ whole genome shotgun (WGS) entry which is preliminary data.</text>
</comment>